<evidence type="ECO:0000313" key="4">
    <source>
        <dbReference type="Proteomes" id="UP000295530"/>
    </source>
</evidence>
<keyword evidence="4" id="KW-1185">Reference proteome</keyword>
<keyword evidence="2" id="KW-0732">Signal</keyword>
<dbReference type="AlphaFoldDB" id="A0A4R6DVC4"/>
<protein>
    <recommendedName>
        <fullName evidence="1">Uncharacterized protein YicS</fullName>
    </recommendedName>
</protein>
<dbReference type="RefSeq" id="WP_125353591.1">
    <property type="nucleotide sequence ID" value="NZ_CACSIW010000004.1"/>
</dbReference>
<dbReference type="EMBL" id="SNVX01000024">
    <property type="protein sequence ID" value="TDN49113.1"/>
    <property type="molecule type" value="Genomic_DNA"/>
</dbReference>
<name>A0A4R6DVC4_SCAGO</name>
<gene>
    <name evidence="3" type="ORF">EC847_1242</name>
</gene>
<dbReference type="Proteomes" id="UP000295530">
    <property type="component" value="Unassembled WGS sequence"/>
</dbReference>
<reference evidence="3 4" key="1">
    <citation type="submission" date="2019-03" db="EMBL/GenBank/DDBJ databases">
        <title>Genomic analyses of the natural microbiome of Caenorhabditis elegans.</title>
        <authorList>
            <person name="Samuel B."/>
        </authorList>
    </citation>
    <scope>NUCLEOTIDE SEQUENCE [LARGE SCALE GENOMIC DNA]</scope>
    <source>
        <strain evidence="3 4">BIGb0156</strain>
    </source>
</reference>
<organism evidence="3 4">
    <name type="scientific">Scandinavium goeteborgense</name>
    <dbReference type="NCBI Taxonomy" id="1851514"/>
    <lineage>
        <taxon>Bacteria</taxon>
        <taxon>Pseudomonadati</taxon>
        <taxon>Pseudomonadota</taxon>
        <taxon>Gammaproteobacteria</taxon>
        <taxon>Enterobacterales</taxon>
        <taxon>Enterobacteriaceae</taxon>
        <taxon>Scandinavium</taxon>
    </lineage>
</organism>
<comment type="caution">
    <text evidence="3">The sequence shown here is derived from an EMBL/GenBank/DDBJ whole genome shotgun (WGS) entry which is preliminary data.</text>
</comment>
<evidence type="ECO:0000313" key="3">
    <source>
        <dbReference type="EMBL" id="TDN49113.1"/>
    </source>
</evidence>
<dbReference type="InterPro" id="IPR048144">
    <property type="entry name" value="YicS_fam"/>
</dbReference>
<proteinExistence type="predicted"/>
<evidence type="ECO:0000256" key="2">
    <source>
        <dbReference type="SAM" id="SignalP"/>
    </source>
</evidence>
<evidence type="ECO:0000256" key="1">
    <source>
        <dbReference type="ARBA" id="ARBA00035681"/>
    </source>
</evidence>
<feature type="signal peptide" evidence="2">
    <location>
        <begin position="1"/>
        <end position="20"/>
    </location>
</feature>
<feature type="chain" id="PRO_5020707024" description="Uncharacterized protein YicS" evidence="2">
    <location>
        <begin position="21"/>
        <end position="96"/>
    </location>
</feature>
<dbReference type="NCBIfam" id="NF041639">
    <property type="entry name" value="YicS_fam"/>
    <property type="match status" value="1"/>
</dbReference>
<accession>A0A4R6DVC4</accession>
<dbReference type="OrthoDB" id="6571576at2"/>
<sequence length="96" mass="10820">MKTVPILCLLACLSVPAAYADSPMKGLQFEQQKLQVMKDVKKTCTPDPSMSETDFANKILANEDNKRHVRDATLAMERSNQKNYWDAIGQIQCPDM</sequence>